<dbReference type="EMBL" id="ABLOJW010000016">
    <property type="protein sequence ID" value="EKT4093456.1"/>
    <property type="molecule type" value="Genomic_DNA"/>
</dbReference>
<reference evidence="1" key="1">
    <citation type="submission" date="2022-07" db="EMBL/GenBank/DDBJ databases">
        <authorList>
            <consortium name="DAFM: The Division of Animal and Food Microbiology"/>
        </authorList>
    </citation>
    <scope>NUCLEOTIDE SEQUENCE</scope>
    <source>
        <strain evidence="1">19MO01SH01-2</strain>
    </source>
</reference>
<evidence type="ECO:0000313" key="2">
    <source>
        <dbReference type="Proteomes" id="UP001218208"/>
    </source>
</evidence>
<sequence length="206" mass="23167">MIDPALRFGNSYELGAYLAGHVFGPDVDRLVIRGDRGLWAWISLALLPNLLKRGRGNDGKPFDLPHYVDVEPRLAYRLIVRTAWELVHLHGTRARVALSNPRTAWGDVAEQIAGRQEIYAHPGFWTVAERLYLNADGALKAGVATIRKREHRRDPKSRIGLGAARRLVTSFGQFERTYLLRDMNAEEILAILPAEYGAWGNESRAT</sequence>
<gene>
    <name evidence="1" type="ORF">QEG23_002987</name>
</gene>
<evidence type="ECO:0000313" key="1">
    <source>
        <dbReference type="EMBL" id="EKT4093456.1"/>
    </source>
</evidence>
<comment type="caution">
    <text evidence="1">The sequence shown here is derived from an EMBL/GenBank/DDBJ whole genome shotgun (WGS) entry which is preliminary data.</text>
</comment>
<name>A0AAI9C3H8_STEMA</name>
<accession>A0AAI9C3H8</accession>
<proteinExistence type="predicted"/>
<organism evidence="1 2">
    <name type="scientific">Stenotrophomonas maltophilia</name>
    <name type="common">Pseudomonas maltophilia</name>
    <name type="synonym">Xanthomonas maltophilia</name>
    <dbReference type="NCBI Taxonomy" id="40324"/>
    <lineage>
        <taxon>Bacteria</taxon>
        <taxon>Pseudomonadati</taxon>
        <taxon>Pseudomonadota</taxon>
        <taxon>Gammaproteobacteria</taxon>
        <taxon>Lysobacterales</taxon>
        <taxon>Lysobacteraceae</taxon>
        <taxon>Stenotrophomonas</taxon>
        <taxon>Stenotrophomonas maltophilia group</taxon>
    </lineage>
</organism>
<dbReference type="AlphaFoldDB" id="A0AAI9C3H8"/>
<dbReference type="RefSeq" id="WP_204353087.1">
    <property type="nucleotide sequence ID" value="NZ_CP029773.1"/>
</dbReference>
<dbReference type="Proteomes" id="UP001218208">
    <property type="component" value="Unassembled WGS sequence"/>
</dbReference>
<protein>
    <submittedName>
        <fullName evidence="1">Uncharacterized protein</fullName>
    </submittedName>
</protein>